<evidence type="ECO:0000313" key="2">
    <source>
        <dbReference type="EMBL" id="SPL64411.1"/>
    </source>
</evidence>
<feature type="region of interest" description="Disordered" evidence="1">
    <location>
        <begin position="43"/>
        <end position="93"/>
    </location>
</feature>
<reference evidence="3" key="1">
    <citation type="submission" date="2017-12" db="EMBL/GenBank/DDBJ databases">
        <authorList>
            <person name="Diaz M."/>
        </authorList>
    </citation>
    <scope>NUCLEOTIDE SEQUENCE [LARGE SCALE GENOMIC DNA]</scope>
    <source>
        <strain evidence="3">FI11154</strain>
    </source>
</reference>
<accession>A0A2P9HJT8</accession>
<feature type="region of interest" description="Disordered" evidence="1">
    <location>
        <begin position="262"/>
        <end position="285"/>
    </location>
</feature>
<dbReference type="EMBL" id="OOFM01000005">
    <property type="protein sequence ID" value="SPL64411.1"/>
    <property type="molecule type" value="Genomic_DNA"/>
</dbReference>
<protein>
    <submittedName>
        <fullName evidence="2">Uncharacterized protein</fullName>
    </submittedName>
</protein>
<feature type="compositionally biased region" description="Polar residues" evidence="1">
    <location>
        <begin position="7"/>
        <end position="20"/>
    </location>
</feature>
<dbReference type="Proteomes" id="UP000246073">
    <property type="component" value="Unassembled WGS sequence"/>
</dbReference>
<dbReference type="AlphaFoldDB" id="A0A2P9HJT8"/>
<organism evidence="2 3">
    <name type="scientific">Ochrobactrum soli</name>
    <dbReference type="NCBI Taxonomy" id="2448455"/>
    <lineage>
        <taxon>Bacteria</taxon>
        <taxon>Pseudomonadati</taxon>
        <taxon>Pseudomonadota</taxon>
        <taxon>Alphaproteobacteria</taxon>
        <taxon>Hyphomicrobiales</taxon>
        <taxon>Brucellaceae</taxon>
        <taxon>Brucella/Ochrobactrum group</taxon>
        <taxon>Ochrobactrum</taxon>
    </lineage>
</organism>
<sequence length="303" mass="32414">MDPKLTMNDTAEANLNQNSAKAGVTAPLAGSIAFGATMYGPKPVFAPADGGGTPAPAPAAPAPSGGEPAAPADPAPQTPADPAPSKPELPVRPDYLPEELWDEKAGFKADAYNDLVAFKASREAELAQVPDSADKYEIRLPATFKLPEDVKVPEGEMVLNADDPRIQLLREVAHSQNWSQAQFEDVLAMGVNMDISENKRLQEAASAEREKLGSRGAERVNAITTFLDAKLGKEHGAALRGMMFTAKQVEAFEALQRLVRGDVRGNPNGGRDATPAELSDEEYQKLSPTERINYARGIMPRSL</sequence>
<proteinExistence type="predicted"/>
<name>A0A2P9HJT8_9HYPH</name>
<gene>
    <name evidence="2" type="ORF">OHAE_278</name>
</gene>
<evidence type="ECO:0000256" key="1">
    <source>
        <dbReference type="SAM" id="MobiDB-lite"/>
    </source>
</evidence>
<feature type="compositionally biased region" description="Pro residues" evidence="1">
    <location>
        <begin position="71"/>
        <end position="87"/>
    </location>
</feature>
<evidence type="ECO:0000313" key="3">
    <source>
        <dbReference type="Proteomes" id="UP000246073"/>
    </source>
</evidence>
<feature type="region of interest" description="Disordered" evidence="1">
    <location>
        <begin position="1"/>
        <end position="22"/>
    </location>
</feature>